<organism evidence="1 2">
    <name type="scientific">Vigna mungo</name>
    <name type="common">Black gram</name>
    <name type="synonym">Phaseolus mungo</name>
    <dbReference type="NCBI Taxonomy" id="3915"/>
    <lineage>
        <taxon>Eukaryota</taxon>
        <taxon>Viridiplantae</taxon>
        <taxon>Streptophyta</taxon>
        <taxon>Embryophyta</taxon>
        <taxon>Tracheophyta</taxon>
        <taxon>Spermatophyta</taxon>
        <taxon>Magnoliopsida</taxon>
        <taxon>eudicotyledons</taxon>
        <taxon>Gunneridae</taxon>
        <taxon>Pentapetalae</taxon>
        <taxon>rosids</taxon>
        <taxon>fabids</taxon>
        <taxon>Fabales</taxon>
        <taxon>Fabaceae</taxon>
        <taxon>Papilionoideae</taxon>
        <taxon>50 kb inversion clade</taxon>
        <taxon>NPAAA clade</taxon>
        <taxon>indigoferoid/millettioid clade</taxon>
        <taxon>Phaseoleae</taxon>
        <taxon>Vigna</taxon>
    </lineage>
</organism>
<protein>
    <submittedName>
        <fullName evidence="1">Uncharacterized protein</fullName>
    </submittedName>
</protein>
<evidence type="ECO:0000313" key="2">
    <source>
        <dbReference type="Proteomes" id="UP001374535"/>
    </source>
</evidence>
<keyword evidence="2" id="KW-1185">Reference proteome</keyword>
<evidence type="ECO:0000313" key="1">
    <source>
        <dbReference type="EMBL" id="WVZ14905.1"/>
    </source>
</evidence>
<gene>
    <name evidence="1" type="ORF">V8G54_012471</name>
</gene>
<proteinExistence type="predicted"/>
<accession>A0AAQ3NT66</accession>
<sequence length="115" mass="13636">MYILSRLAVYVYNKKVLTGMKYIMYAFGHINIFRISLESAYCANKRNSHMVGLYGYLLTYFHYSPYKLMITQILTTFNLRAKVVHDFFAAIFISKSEFYFNSFYDPLMHTFGVQL</sequence>
<dbReference type="AlphaFoldDB" id="A0AAQ3NT66"/>
<dbReference type="Proteomes" id="UP001374535">
    <property type="component" value="Chromosome 4"/>
</dbReference>
<dbReference type="EMBL" id="CP144697">
    <property type="protein sequence ID" value="WVZ14905.1"/>
    <property type="molecule type" value="Genomic_DNA"/>
</dbReference>
<name>A0AAQ3NT66_VIGMU</name>
<reference evidence="1 2" key="1">
    <citation type="journal article" date="2023" name="Life. Sci Alliance">
        <title>Evolutionary insights into 3D genome organization and epigenetic landscape of Vigna mungo.</title>
        <authorList>
            <person name="Junaid A."/>
            <person name="Singh B."/>
            <person name="Bhatia S."/>
        </authorList>
    </citation>
    <scope>NUCLEOTIDE SEQUENCE [LARGE SCALE GENOMIC DNA]</scope>
    <source>
        <strain evidence="1">Urdbean</strain>
    </source>
</reference>